<evidence type="ECO:0000313" key="5">
    <source>
        <dbReference type="Proteomes" id="UP001634394"/>
    </source>
</evidence>
<protein>
    <recommendedName>
        <fullName evidence="3">NTR domain-containing protein</fullName>
    </recommendedName>
</protein>
<dbReference type="AlphaFoldDB" id="A0ABD3X627"/>
<keyword evidence="2" id="KW-0732">Signal</keyword>
<name>A0ABD3X627_SINWO</name>
<comment type="caution">
    <text evidence="4">The sequence shown here is derived from an EMBL/GenBank/DDBJ whole genome shotgun (WGS) entry which is preliminary data.</text>
</comment>
<dbReference type="PROSITE" id="PS50189">
    <property type="entry name" value="NTR"/>
    <property type="match status" value="1"/>
</dbReference>
<dbReference type="EMBL" id="JBJQND010000004">
    <property type="protein sequence ID" value="KAL3880462.1"/>
    <property type="molecule type" value="Genomic_DNA"/>
</dbReference>
<dbReference type="Proteomes" id="UP001634394">
    <property type="component" value="Unassembled WGS sequence"/>
</dbReference>
<evidence type="ECO:0000256" key="1">
    <source>
        <dbReference type="ARBA" id="ARBA00023157"/>
    </source>
</evidence>
<gene>
    <name evidence="4" type="ORF">ACJMK2_032699</name>
</gene>
<organism evidence="4 5">
    <name type="scientific">Sinanodonta woodiana</name>
    <name type="common">Chinese pond mussel</name>
    <name type="synonym">Anodonta woodiana</name>
    <dbReference type="NCBI Taxonomy" id="1069815"/>
    <lineage>
        <taxon>Eukaryota</taxon>
        <taxon>Metazoa</taxon>
        <taxon>Spiralia</taxon>
        <taxon>Lophotrochozoa</taxon>
        <taxon>Mollusca</taxon>
        <taxon>Bivalvia</taxon>
        <taxon>Autobranchia</taxon>
        <taxon>Heteroconchia</taxon>
        <taxon>Palaeoheterodonta</taxon>
        <taxon>Unionida</taxon>
        <taxon>Unionoidea</taxon>
        <taxon>Unionidae</taxon>
        <taxon>Unioninae</taxon>
        <taxon>Sinanodonta</taxon>
    </lineage>
</organism>
<keyword evidence="1" id="KW-1015">Disulfide bond</keyword>
<feature type="chain" id="PRO_5044811232" description="NTR domain-containing protein" evidence="2">
    <location>
        <begin position="24"/>
        <end position="163"/>
    </location>
</feature>
<evidence type="ECO:0000256" key="2">
    <source>
        <dbReference type="SAM" id="SignalP"/>
    </source>
</evidence>
<reference evidence="4 5" key="1">
    <citation type="submission" date="2024-11" db="EMBL/GenBank/DDBJ databases">
        <title>Chromosome-level genome assembly of the freshwater bivalve Anodonta woodiana.</title>
        <authorList>
            <person name="Chen X."/>
        </authorList>
    </citation>
    <scope>NUCLEOTIDE SEQUENCE [LARGE SCALE GENOMIC DNA]</scope>
    <source>
        <strain evidence="4">MN2024</strain>
        <tissue evidence="4">Gills</tissue>
    </source>
</reference>
<dbReference type="Gene3D" id="2.40.50.120">
    <property type="match status" value="1"/>
</dbReference>
<evidence type="ECO:0000259" key="3">
    <source>
        <dbReference type="PROSITE" id="PS50189"/>
    </source>
</evidence>
<dbReference type="InterPro" id="IPR001134">
    <property type="entry name" value="Netrin_domain"/>
</dbReference>
<feature type="domain" description="NTR" evidence="3">
    <location>
        <begin position="24"/>
        <end position="160"/>
    </location>
</feature>
<dbReference type="SUPFAM" id="SSF50242">
    <property type="entry name" value="TIMP-like"/>
    <property type="match status" value="1"/>
</dbReference>
<keyword evidence="5" id="KW-1185">Reference proteome</keyword>
<dbReference type="InterPro" id="IPR008993">
    <property type="entry name" value="TIMP-like_OB-fold"/>
</dbReference>
<proteinExistence type="predicted"/>
<accession>A0ABD3X627</accession>
<feature type="signal peptide" evidence="2">
    <location>
        <begin position="1"/>
        <end position="23"/>
    </location>
</feature>
<sequence>MERHVQFLPSIFVLLVASYVANACSCMRLTLEQSLCPEYNKTVLMANFKNTKETNLDTYGNATTDPNAPNGRYDMNLEQSFKNGTILLDTDNGGFFMYFPRLDSHCGRRFNKTDSYLFVGSVDSMGDFCSNSCEVVISKADVVSNSTIMDLLQGNQPRNCAHL</sequence>
<evidence type="ECO:0000313" key="4">
    <source>
        <dbReference type="EMBL" id="KAL3880462.1"/>
    </source>
</evidence>